<comment type="subcellular location">
    <subcellularLocation>
        <location evidence="2">Cytoplasm</location>
    </subcellularLocation>
</comment>
<dbReference type="Proteomes" id="UP001500967">
    <property type="component" value="Unassembled WGS sequence"/>
</dbReference>
<dbReference type="PANTHER" id="PTHR33515:SF1">
    <property type="entry name" value="RIBOSOME-BINDING FACTOR A, CHLOROPLASTIC-RELATED"/>
    <property type="match status" value="1"/>
</dbReference>
<organism evidence="4 5">
    <name type="scientific">Cryptosporangium japonicum</name>
    <dbReference type="NCBI Taxonomy" id="80872"/>
    <lineage>
        <taxon>Bacteria</taxon>
        <taxon>Bacillati</taxon>
        <taxon>Actinomycetota</taxon>
        <taxon>Actinomycetes</taxon>
        <taxon>Cryptosporangiales</taxon>
        <taxon>Cryptosporangiaceae</taxon>
        <taxon>Cryptosporangium</taxon>
    </lineage>
</organism>
<dbReference type="InterPro" id="IPR015946">
    <property type="entry name" value="KH_dom-like_a/b"/>
</dbReference>
<comment type="function">
    <text evidence="2">One of several proteins that assist in the late maturation steps of the functional core of the 30S ribosomal subunit. Associates with free 30S ribosomal subunits (but not with 30S subunits that are part of 70S ribosomes or polysomes). Required for efficient processing of 16S rRNA. May interact with the 5'-terminal helix region of 16S rRNA.</text>
</comment>
<accession>A0ABP3EHL3</accession>
<sequence>MADAARARKLAVRIQEIVAENLRTQVKDPRLGMVTVTDVKVTADLHDATVFYTVYGDEADRAATAAALESARGVLRSAVGRQTGVRFTPTLAFSLDMVPDTAKHIDELLAEAKAADAEVQRRAAGASYAGDADPYKHDDEFDEDEDAPAPAPDAAAVEAGLDGGSR</sequence>
<comment type="subunit">
    <text evidence="2">Monomer. Binds 30S ribosomal subunits, but not 50S ribosomal subunits or 70S ribosomes.</text>
</comment>
<evidence type="ECO:0000256" key="2">
    <source>
        <dbReference type="HAMAP-Rule" id="MF_00003"/>
    </source>
</evidence>
<keyword evidence="2" id="KW-0963">Cytoplasm</keyword>
<dbReference type="PANTHER" id="PTHR33515">
    <property type="entry name" value="RIBOSOME-BINDING FACTOR A, CHLOROPLASTIC-RELATED"/>
    <property type="match status" value="1"/>
</dbReference>
<evidence type="ECO:0000313" key="5">
    <source>
        <dbReference type="Proteomes" id="UP001500967"/>
    </source>
</evidence>
<dbReference type="InterPro" id="IPR020053">
    <property type="entry name" value="Ribosome-bd_factorA_CS"/>
</dbReference>
<dbReference type="Gene3D" id="3.30.300.20">
    <property type="match status" value="1"/>
</dbReference>
<gene>
    <name evidence="2 4" type="primary">rbfA</name>
    <name evidence="4" type="ORF">GCM10009539_54330</name>
</gene>
<feature type="region of interest" description="Disordered" evidence="3">
    <location>
        <begin position="120"/>
        <end position="166"/>
    </location>
</feature>
<protein>
    <recommendedName>
        <fullName evidence="2">Ribosome-binding factor A</fullName>
    </recommendedName>
</protein>
<comment type="caution">
    <text evidence="4">The sequence shown here is derived from an EMBL/GenBank/DDBJ whole genome shotgun (WGS) entry which is preliminary data.</text>
</comment>
<dbReference type="SUPFAM" id="SSF89919">
    <property type="entry name" value="Ribosome-binding factor A, RbfA"/>
    <property type="match status" value="1"/>
</dbReference>
<dbReference type="InterPro" id="IPR023799">
    <property type="entry name" value="RbfA_dom_sf"/>
</dbReference>
<dbReference type="RefSeq" id="WP_344651730.1">
    <property type="nucleotide sequence ID" value="NZ_BAAAGX010000020.1"/>
</dbReference>
<dbReference type="EMBL" id="BAAAGX010000020">
    <property type="protein sequence ID" value="GAA0261789.1"/>
    <property type="molecule type" value="Genomic_DNA"/>
</dbReference>
<dbReference type="InterPro" id="IPR000238">
    <property type="entry name" value="RbfA"/>
</dbReference>
<proteinExistence type="inferred from homology"/>
<evidence type="ECO:0000313" key="4">
    <source>
        <dbReference type="EMBL" id="GAA0261789.1"/>
    </source>
</evidence>
<evidence type="ECO:0000256" key="3">
    <source>
        <dbReference type="SAM" id="MobiDB-lite"/>
    </source>
</evidence>
<dbReference type="NCBIfam" id="TIGR00082">
    <property type="entry name" value="rbfA"/>
    <property type="match status" value="1"/>
</dbReference>
<comment type="similarity">
    <text evidence="2">Belongs to the RbfA family.</text>
</comment>
<keyword evidence="5" id="KW-1185">Reference proteome</keyword>
<keyword evidence="1 2" id="KW-0690">Ribosome biogenesis</keyword>
<dbReference type="Pfam" id="PF02033">
    <property type="entry name" value="RBFA"/>
    <property type="match status" value="1"/>
</dbReference>
<dbReference type="PROSITE" id="PS01319">
    <property type="entry name" value="RBFA"/>
    <property type="match status" value="1"/>
</dbReference>
<name>A0ABP3EHL3_9ACTN</name>
<dbReference type="HAMAP" id="MF_00003">
    <property type="entry name" value="RbfA"/>
    <property type="match status" value="1"/>
</dbReference>
<reference evidence="5" key="1">
    <citation type="journal article" date="2019" name="Int. J. Syst. Evol. Microbiol.">
        <title>The Global Catalogue of Microorganisms (GCM) 10K type strain sequencing project: providing services to taxonomists for standard genome sequencing and annotation.</title>
        <authorList>
            <consortium name="The Broad Institute Genomics Platform"/>
            <consortium name="The Broad Institute Genome Sequencing Center for Infectious Disease"/>
            <person name="Wu L."/>
            <person name="Ma J."/>
        </authorList>
    </citation>
    <scope>NUCLEOTIDE SEQUENCE [LARGE SCALE GENOMIC DNA]</scope>
    <source>
        <strain evidence="5">JCM 10425</strain>
    </source>
</reference>
<evidence type="ECO:0000256" key="1">
    <source>
        <dbReference type="ARBA" id="ARBA00022517"/>
    </source>
</evidence>